<protein>
    <submittedName>
        <fullName evidence="1">AAA domain-containing protein</fullName>
    </submittedName>
</protein>
<dbReference type="AlphaFoldDB" id="A0A366D3C0"/>
<dbReference type="SUPFAM" id="SSF52540">
    <property type="entry name" value="P-loop containing nucleoside triphosphate hydrolases"/>
    <property type="match status" value="1"/>
</dbReference>
<comment type="caution">
    <text evidence="1">The sequence shown here is derived from an EMBL/GenBank/DDBJ whole genome shotgun (WGS) entry which is preliminary data.</text>
</comment>
<dbReference type="InterPro" id="IPR027417">
    <property type="entry name" value="P-loop_NTPase"/>
</dbReference>
<evidence type="ECO:0000313" key="1">
    <source>
        <dbReference type="EMBL" id="RBO84551.1"/>
    </source>
</evidence>
<dbReference type="STRING" id="1210090.GCA_001613185_03933"/>
<dbReference type="RefSeq" id="WP_228789019.1">
    <property type="nucleotide sequence ID" value="NZ_CP107943.1"/>
</dbReference>
<accession>A0A366D3C0</accession>
<evidence type="ECO:0000313" key="2">
    <source>
        <dbReference type="Proteomes" id="UP000252586"/>
    </source>
</evidence>
<reference evidence="1 2" key="1">
    <citation type="submission" date="2018-06" db="EMBL/GenBank/DDBJ databases">
        <title>Genomic Encyclopedia of Type Strains, Phase IV (KMG-IV): sequencing the most valuable type-strain genomes for metagenomic binning, comparative biology and taxonomic classification.</title>
        <authorList>
            <person name="Goeker M."/>
        </authorList>
    </citation>
    <scope>NUCLEOTIDE SEQUENCE [LARGE SCALE GENOMIC DNA]</scope>
    <source>
        <strain evidence="1 2">DSM 44599</strain>
    </source>
</reference>
<gene>
    <name evidence="1" type="ORF">DFR74_116112</name>
</gene>
<sequence>MKDVPALRLAVTGAPRTGKTTVCTALALATGLDYAAVSAPLITPTTDRRLTPTVDAAVRGFEQRVDSEARLTAGFVSDGSVLEEWVAAEALRRTRRMRHWLLDPRDLPYRIFEKRYLMAHAGIVKRRADVTYDGFVHLRMDSGSAIDGDDRFRKTIDRMLLDTLHEGTVPYLVIGGSIEEIVTRVAGMYQLPQLMPVPDAVSAALRAA</sequence>
<proteinExistence type="predicted"/>
<dbReference type="Proteomes" id="UP000252586">
    <property type="component" value="Unassembled WGS sequence"/>
</dbReference>
<dbReference type="Gene3D" id="3.40.50.300">
    <property type="entry name" value="P-loop containing nucleotide triphosphate hydrolases"/>
    <property type="match status" value="1"/>
</dbReference>
<organism evidence="1 2">
    <name type="scientific">Nocardia puris</name>
    <dbReference type="NCBI Taxonomy" id="208602"/>
    <lineage>
        <taxon>Bacteria</taxon>
        <taxon>Bacillati</taxon>
        <taxon>Actinomycetota</taxon>
        <taxon>Actinomycetes</taxon>
        <taxon>Mycobacteriales</taxon>
        <taxon>Nocardiaceae</taxon>
        <taxon>Nocardia</taxon>
    </lineage>
</organism>
<name>A0A366D3C0_9NOCA</name>
<keyword evidence="2" id="KW-1185">Reference proteome</keyword>
<dbReference type="EMBL" id="QNRE01000016">
    <property type="protein sequence ID" value="RBO84551.1"/>
    <property type="molecule type" value="Genomic_DNA"/>
</dbReference>